<name>A0A195AVY0_9HYME</name>
<reference evidence="1 2" key="1">
    <citation type="submission" date="2015-09" db="EMBL/GenBank/DDBJ databases">
        <title>Atta colombica WGS genome.</title>
        <authorList>
            <person name="Nygaard S."/>
            <person name="Hu H."/>
            <person name="Boomsma J."/>
            <person name="Zhang G."/>
        </authorList>
    </citation>
    <scope>NUCLEOTIDE SEQUENCE [LARGE SCALE GENOMIC DNA]</scope>
    <source>
        <strain evidence="1">Treedump-2</strain>
        <tissue evidence="1">Whole body</tissue>
    </source>
</reference>
<proteinExistence type="predicted"/>
<feature type="non-terminal residue" evidence="1">
    <location>
        <position position="1"/>
    </location>
</feature>
<organism evidence="1 2">
    <name type="scientific">Atta colombica</name>
    <dbReference type="NCBI Taxonomy" id="520822"/>
    <lineage>
        <taxon>Eukaryota</taxon>
        <taxon>Metazoa</taxon>
        <taxon>Ecdysozoa</taxon>
        <taxon>Arthropoda</taxon>
        <taxon>Hexapoda</taxon>
        <taxon>Insecta</taxon>
        <taxon>Pterygota</taxon>
        <taxon>Neoptera</taxon>
        <taxon>Endopterygota</taxon>
        <taxon>Hymenoptera</taxon>
        <taxon>Apocrita</taxon>
        <taxon>Aculeata</taxon>
        <taxon>Formicoidea</taxon>
        <taxon>Formicidae</taxon>
        <taxon>Myrmicinae</taxon>
        <taxon>Atta</taxon>
    </lineage>
</organism>
<sequence length="118" mass="13381">KSSTFTYSFLDYSQNEARRFMMGITDKTVHGPFDDRLNLTVVLLTTYKVMMCSISAAAQPMKAMAMTSTEVAISNRSASRESVRNSWRPSPYVLRKISSVANSRKEDDYFGVTRQECN</sequence>
<dbReference type="EMBL" id="KQ976736">
    <property type="protein sequence ID" value="KYM76124.1"/>
    <property type="molecule type" value="Genomic_DNA"/>
</dbReference>
<dbReference type="Proteomes" id="UP000078540">
    <property type="component" value="Unassembled WGS sequence"/>
</dbReference>
<protein>
    <submittedName>
        <fullName evidence="1">Uncharacterized protein</fullName>
    </submittedName>
</protein>
<gene>
    <name evidence="1" type="ORF">ALC53_13609</name>
</gene>
<evidence type="ECO:0000313" key="1">
    <source>
        <dbReference type="EMBL" id="KYM76124.1"/>
    </source>
</evidence>
<keyword evidence="2" id="KW-1185">Reference proteome</keyword>
<accession>A0A195AVY0</accession>
<evidence type="ECO:0000313" key="2">
    <source>
        <dbReference type="Proteomes" id="UP000078540"/>
    </source>
</evidence>
<dbReference type="AlphaFoldDB" id="A0A195AVY0"/>